<evidence type="ECO:0000313" key="2">
    <source>
        <dbReference type="EMBL" id="PCH33831.1"/>
    </source>
</evidence>
<dbReference type="Proteomes" id="UP000218811">
    <property type="component" value="Unassembled WGS sequence"/>
</dbReference>
<proteinExistence type="predicted"/>
<organism evidence="2 3">
    <name type="scientific">Wolfiporia cocos (strain MD-104)</name>
    <name type="common">Brown rot fungus</name>
    <dbReference type="NCBI Taxonomy" id="742152"/>
    <lineage>
        <taxon>Eukaryota</taxon>
        <taxon>Fungi</taxon>
        <taxon>Dikarya</taxon>
        <taxon>Basidiomycota</taxon>
        <taxon>Agaricomycotina</taxon>
        <taxon>Agaricomycetes</taxon>
        <taxon>Polyporales</taxon>
        <taxon>Phaeolaceae</taxon>
        <taxon>Wolfiporia</taxon>
    </lineage>
</organism>
<feature type="compositionally biased region" description="Polar residues" evidence="1">
    <location>
        <begin position="75"/>
        <end position="100"/>
    </location>
</feature>
<name>A0A2H3IVS6_WOLCO</name>
<evidence type="ECO:0000256" key="1">
    <source>
        <dbReference type="SAM" id="MobiDB-lite"/>
    </source>
</evidence>
<dbReference type="AlphaFoldDB" id="A0A2H3IVS6"/>
<feature type="region of interest" description="Disordered" evidence="1">
    <location>
        <begin position="34"/>
        <end position="148"/>
    </location>
</feature>
<gene>
    <name evidence="2" type="ORF">WOLCODRAFT_141827</name>
</gene>
<feature type="compositionally biased region" description="Basic and acidic residues" evidence="1">
    <location>
        <begin position="40"/>
        <end position="52"/>
    </location>
</feature>
<keyword evidence="3" id="KW-1185">Reference proteome</keyword>
<feature type="region of interest" description="Disordered" evidence="1">
    <location>
        <begin position="1"/>
        <end position="20"/>
    </location>
</feature>
<evidence type="ECO:0000313" key="3">
    <source>
        <dbReference type="Proteomes" id="UP000218811"/>
    </source>
</evidence>
<sequence>MGRPILAQQHKASEKEGQSDVHLPLSYCSLSLAPQASSAKADHAHETRKQTQTDDPASMHSARPYDYTEAEIRGTAQSLRATTASGPTSNTFARRPTPSNIRDDNDTRRTPAEPNDQPSSASDNVAARRVTDPGHRVNKEAERHTKSE</sequence>
<feature type="compositionally biased region" description="Basic and acidic residues" evidence="1">
    <location>
        <begin position="101"/>
        <end position="111"/>
    </location>
</feature>
<protein>
    <submittedName>
        <fullName evidence="2">Uncharacterized protein</fullName>
    </submittedName>
</protein>
<accession>A0A2H3IVS6</accession>
<feature type="compositionally biased region" description="Basic and acidic residues" evidence="1">
    <location>
        <begin position="129"/>
        <end position="148"/>
    </location>
</feature>
<dbReference type="EMBL" id="KB467831">
    <property type="protein sequence ID" value="PCH33831.1"/>
    <property type="molecule type" value="Genomic_DNA"/>
</dbReference>
<reference evidence="2 3" key="1">
    <citation type="journal article" date="2012" name="Science">
        <title>The Paleozoic origin of enzymatic lignin decomposition reconstructed from 31 fungal genomes.</title>
        <authorList>
            <person name="Floudas D."/>
            <person name="Binder M."/>
            <person name="Riley R."/>
            <person name="Barry K."/>
            <person name="Blanchette R.A."/>
            <person name="Henrissat B."/>
            <person name="Martinez A.T."/>
            <person name="Otillar R."/>
            <person name="Spatafora J.W."/>
            <person name="Yadav J.S."/>
            <person name="Aerts A."/>
            <person name="Benoit I."/>
            <person name="Boyd A."/>
            <person name="Carlson A."/>
            <person name="Copeland A."/>
            <person name="Coutinho P.M."/>
            <person name="de Vries R.P."/>
            <person name="Ferreira P."/>
            <person name="Findley K."/>
            <person name="Foster B."/>
            <person name="Gaskell J."/>
            <person name="Glotzer D."/>
            <person name="Gorecki P."/>
            <person name="Heitman J."/>
            <person name="Hesse C."/>
            <person name="Hori C."/>
            <person name="Igarashi K."/>
            <person name="Jurgens J.A."/>
            <person name="Kallen N."/>
            <person name="Kersten P."/>
            <person name="Kohler A."/>
            <person name="Kuees U."/>
            <person name="Kumar T.K.A."/>
            <person name="Kuo A."/>
            <person name="LaButti K."/>
            <person name="Larrondo L.F."/>
            <person name="Lindquist E."/>
            <person name="Ling A."/>
            <person name="Lombard V."/>
            <person name="Lucas S."/>
            <person name="Lundell T."/>
            <person name="Martin R."/>
            <person name="McLaughlin D.J."/>
            <person name="Morgenstern I."/>
            <person name="Morin E."/>
            <person name="Murat C."/>
            <person name="Nagy L.G."/>
            <person name="Nolan M."/>
            <person name="Ohm R.A."/>
            <person name="Patyshakuliyeva A."/>
            <person name="Rokas A."/>
            <person name="Ruiz-Duenas F.J."/>
            <person name="Sabat G."/>
            <person name="Salamov A."/>
            <person name="Samejima M."/>
            <person name="Schmutz J."/>
            <person name="Slot J.C."/>
            <person name="St John F."/>
            <person name="Stenlid J."/>
            <person name="Sun H."/>
            <person name="Sun S."/>
            <person name="Syed K."/>
            <person name="Tsang A."/>
            <person name="Wiebenga A."/>
            <person name="Young D."/>
            <person name="Pisabarro A."/>
            <person name="Eastwood D.C."/>
            <person name="Martin F."/>
            <person name="Cullen D."/>
            <person name="Grigoriev I.V."/>
            <person name="Hibbett D.S."/>
        </authorList>
    </citation>
    <scope>NUCLEOTIDE SEQUENCE [LARGE SCALE GENOMIC DNA]</scope>
    <source>
        <strain evidence="2 3">MD-104</strain>
    </source>
</reference>